<feature type="transmembrane region" description="Helical" evidence="8">
    <location>
        <begin position="44"/>
        <end position="65"/>
    </location>
</feature>
<dbReference type="Pfam" id="PF06146">
    <property type="entry name" value="PsiE"/>
    <property type="match status" value="1"/>
</dbReference>
<comment type="subcellular location">
    <subcellularLocation>
        <location evidence="1">Cell inner membrane</location>
        <topology evidence="1">Multi-pass membrane protein</topology>
    </subcellularLocation>
</comment>
<evidence type="ECO:0000256" key="6">
    <source>
        <dbReference type="ARBA" id="ARBA00022989"/>
    </source>
</evidence>
<evidence type="ECO:0000313" key="10">
    <source>
        <dbReference type="Proteomes" id="UP000618591"/>
    </source>
</evidence>
<keyword evidence="6 8" id="KW-1133">Transmembrane helix</keyword>
<reference evidence="10" key="1">
    <citation type="journal article" date="2019" name="Int. J. Syst. Evol. Microbiol.">
        <title>The Global Catalogue of Microorganisms (GCM) 10K type strain sequencing project: providing services to taxonomists for standard genome sequencing and annotation.</title>
        <authorList>
            <consortium name="The Broad Institute Genomics Platform"/>
            <consortium name="The Broad Institute Genome Sequencing Center for Infectious Disease"/>
            <person name="Wu L."/>
            <person name="Ma J."/>
        </authorList>
    </citation>
    <scope>NUCLEOTIDE SEQUENCE [LARGE SCALE GENOMIC DNA]</scope>
    <source>
        <strain evidence="10">CGMCC 1.10106</strain>
    </source>
</reference>
<sequence>MNAPTPPDPTPPANDMIADSSFKPTVSGTEHVVAAAAFHLVERVLLILVALMTIGGALTEIVGIYQTRSITLADILQMFLYTEVIGMVSVFYTGKGATFIYPIFIAMTALARLIVLQSKEMAPENIVFEASAILLLAVAAVVITRISRPGAVGEKVG</sequence>
<comment type="similarity">
    <text evidence="2">Belongs to the PsiE family.</text>
</comment>
<gene>
    <name evidence="9" type="ORF">GCM10011395_26700</name>
</gene>
<keyword evidence="5 8" id="KW-0812">Transmembrane</keyword>
<evidence type="ECO:0000313" key="9">
    <source>
        <dbReference type="EMBL" id="GGA54941.1"/>
    </source>
</evidence>
<evidence type="ECO:0000256" key="1">
    <source>
        <dbReference type="ARBA" id="ARBA00004429"/>
    </source>
</evidence>
<dbReference type="RefSeq" id="WP_229733133.1">
    <property type="nucleotide sequence ID" value="NZ_BMDW01000017.1"/>
</dbReference>
<keyword evidence="10" id="KW-1185">Reference proteome</keyword>
<feature type="transmembrane region" description="Helical" evidence="8">
    <location>
        <begin position="98"/>
        <end position="115"/>
    </location>
</feature>
<proteinExistence type="inferred from homology"/>
<comment type="caution">
    <text evidence="9">The sequence shown here is derived from an EMBL/GenBank/DDBJ whole genome shotgun (WGS) entry which is preliminary data.</text>
</comment>
<evidence type="ECO:0000256" key="3">
    <source>
        <dbReference type="ARBA" id="ARBA00021903"/>
    </source>
</evidence>
<keyword evidence="7 8" id="KW-0472">Membrane</keyword>
<dbReference type="Proteomes" id="UP000618591">
    <property type="component" value="Unassembled WGS sequence"/>
</dbReference>
<dbReference type="InterPro" id="IPR020948">
    <property type="entry name" value="P_starv_induced_PsiE-like"/>
</dbReference>
<dbReference type="InterPro" id="IPR009315">
    <property type="entry name" value="P_starv_induced_PsiE"/>
</dbReference>
<dbReference type="PANTHER" id="PTHR37819">
    <property type="entry name" value="PROTEIN PSIE"/>
    <property type="match status" value="1"/>
</dbReference>
<feature type="transmembrane region" description="Helical" evidence="8">
    <location>
        <begin position="127"/>
        <end position="147"/>
    </location>
</feature>
<dbReference type="PANTHER" id="PTHR37819:SF1">
    <property type="entry name" value="PROTEIN PSIE"/>
    <property type="match status" value="1"/>
</dbReference>
<name>A0ABQ1H1V3_9SPHN</name>
<dbReference type="EMBL" id="BMDW01000017">
    <property type="protein sequence ID" value="GGA54941.1"/>
    <property type="molecule type" value="Genomic_DNA"/>
</dbReference>
<evidence type="ECO:0000256" key="2">
    <source>
        <dbReference type="ARBA" id="ARBA00005632"/>
    </source>
</evidence>
<evidence type="ECO:0000256" key="5">
    <source>
        <dbReference type="ARBA" id="ARBA00022692"/>
    </source>
</evidence>
<evidence type="ECO:0000256" key="4">
    <source>
        <dbReference type="ARBA" id="ARBA00022475"/>
    </source>
</evidence>
<evidence type="ECO:0000256" key="8">
    <source>
        <dbReference type="SAM" id="Phobius"/>
    </source>
</evidence>
<protein>
    <recommendedName>
        <fullName evidence="3">Protein PsiE</fullName>
    </recommendedName>
</protein>
<accession>A0ABQ1H1V3</accession>
<keyword evidence="4" id="KW-1003">Cell membrane</keyword>
<feature type="transmembrane region" description="Helical" evidence="8">
    <location>
        <begin position="72"/>
        <end position="92"/>
    </location>
</feature>
<evidence type="ECO:0000256" key="7">
    <source>
        <dbReference type="ARBA" id="ARBA00023136"/>
    </source>
</evidence>
<organism evidence="9 10">
    <name type="scientific">Sphingomonas psychrolutea</name>
    <dbReference type="NCBI Taxonomy" id="1259676"/>
    <lineage>
        <taxon>Bacteria</taxon>
        <taxon>Pseudomonadati</taxon>
        <taxon>Pseudomonadota</taxon>
        <taxon>Alphaproteobacteria</taxon>
        <taxon>Sphingomonadales</taxon>
        <taxon>Sphingomonadaceae</taxon>
        <taxon>Sphingomonas</taxon>
    </lineage>
</organism>